<evidence type="ECO:0000256" key="1">
    <source>
        <dbReference type="SAM" id="SignalP"/>
    </source>
</evidence>
<keyword evidence="1" id="KW-0732">Signal</keyword>
<dbReference type="RefSeq" id="WP_248009601.1">
    <property type="nucleotide sequence ID" value="NZ_JAJHVV010000009.1"/>
</dbReference>
<evidence type="ECO:0000313" key="3">
    <source>
        <dbReference type="Proteomes" id="UP001139559"/>
    </source>
</evidence>
<gene>
    <name evidence="2" type="ORF">KP803_14635</name>
</gene>
<dbReference type="EMBL" id="JAJHVV010000009">
    <property type="protein sequence ID" value="MCK6264514.1"/>
    <property type="molecule type" value="Genomic_DNA"/>
</dbReference>
<name>A0A9X2BI17_9VIBR</name>
<sequence>MLKRISHLFAMLTLLLCSNIVMAGAYTQINSIDAALSTNQISLNETSVNQYDVTQSIDERTEKSTPETDGFEDDGFTLFDNEIPHFLSSTRRIVSDDNCVGHNVEPEYFLLVAFSPPPLLELAKSSIVIPNVAFHWTSQVSSSSRLSGWKESNLIYSQRHSKHS</sequence>
<organism evidence="2 3">
    <name type="scientific">Vibrio amylolyticus</name>
    <dbReference type="NCBI Taxonomy" id="2847292"/>
    <lineage>
        <taxon>Bacteria</taxon>
        <taxon>Pseudomonadati</taxon>
        <taxon>Pseudomonadota</taxon>
        <taxon>Gammaproteobacteria</taxon>
        <taxon>Vibrionales</taxon>
        <taxon>Vibrionaceae</taxon>
        <taxon>Vibrio</taxon>
    </lineage>
</organism>
<protein>
    <submittedName>
        <fullName evidence="2">Uncharacterized protein</fullName>
    </submittedName>
</protein>
<accession>A0A9X2BI17</accession>
<dbReference type="AlphaFoldDB" id="A0A9X2BI17"/>
<reference evidence="2" key="1">
    <citation type="submission" date="2021-11" db="EMBL/GenBank/DDBJ databases">
        <title>Vibrio ZSDE26 sp. nov. and Vibrio ZSDZ34 sp. nov., isolated from coastal seawater in Qingdao.</title>
        <authorList>
            <person name="Zhang P."/>
        </authorList>
    </citation>
    <scope>NUCLEOTIDE SEQUENCE</scope>
    <source>
        <strain evidence="2">ZSDE26</strain>
    </source>
</reference>
<keyword evidence="3" id="KW-1185">Reference proteome</keyword>
<dbReference type="Proteomes" id="UP001139559">
    <property type="component" value="Unassembled WGS sequence"/>
</dbReference>
<feature type="chain" id="PRO_5040972892" evidence="1">
    <location>
        <begin position="24"/>
        <end position="164"/>
    </location>
</feature>
<proteinExistence type="predicted"/>
<comment type="caution">
    <text evidence="2">The sequence shown here is derived from an EMBL/GenBank/DDBJ whole genome shotgun (WGS) entry which is preliminary data.</text>
</comment>
<evidence type="ECO:0000313" key="2">
    <source>
        <dbReference type="EMBL" id="MCK6264514.1"/>
    </source>
</evidence>
<feature type="signal peptide" evidence="1">
    <location>
        <begin position="1"/>
        <end position="23"/>
    </location>
</feature>